<dbReference type="Proteomes" id="UP000050317">
    <property type="component" value="Unassembled WGS sequence"/>
</dbReference>
<dbReference type="InterPro" id="IPR003593">
    <property type="entry name" value="AAA+_ATPase"/>
</dbReference>
<protein>
    <submittedName>
        <fullName evidence="2">Putative phage protein</fullName>
    </submittedName>
</protein>
<dbReference type="GO" id="GO:0005524">
    <property type="term" value="F:ATP binding"/>
    <property type="evidence" value="ECO:0007669"/>
    <property type="project" value="InterPro"/>
</dbReference>
<comment type="caution">
    <text evidence="2">The sequence shown here is derived from an EMBL/GenBank/DDBJ whole genome shotgun (WGS) entry which is preliminary data.</text>
</comment>
<name>A0A0Q0GE60_9PSED</name>
<feature type="domain" description="AAA+ ATPase" evidence="1">
    <location>
        <begin position="187"/>
        <end position="441"/>
    </location>
</feature>
<dbReference type="InterPro" id="IPR027417">
    <property type="entry name" value="P-loop_NTPase"/>
</dbReference>
<proteinExistence type="predicted"/>
<dbReference type="SUPFAM" id="SSF52540">
    <property type="entry name" value="P-loop containing nucleoside triphosphate hydrolases"/>
    <property type="match status" value="1"/>
</dbReference>
<sequence length="512" mass="56210">MDFLLVSRSERTPSDGRNIAYLAIDNWNDYSYVTMFYVTLCDENGGRYDLGNVKIGFPGQTTSQTTYSVLPRRFDTLPEGFFSLGTDVDYYKKLASDVSQEVRSSFLNGLRDVVANPSQLEQAAQEDVFSTSHLRGVSMSTIKDQFTRVLNGGVIRTDFSFSYRRLPAERAAGLELAFEVASHSKPSTNIHAIIGRNGVGKTTILNGMIQAVTGGLPEGEGFFLQGGWGGMQTPITTEYFSSLISVSFSAFDPFEPPPEQSDPSKGTCYYYIGLKIPSSSNGELKTFRQLQGECLSALGLCMSDSRKTERWHNAILALESDENFADMGLPSLIQLSGQDAQNAASALISRMSSGHAVVLLTITKLVAMVEEKTLVILDEPESHLHPPLLSAFLRALSELLYDRNGVAIIATHSPVVLQEIPTSCAWKINRSRLVLDSRRPEIQTFGENVGVLTREVFGLEVGKSGFHRLLESAVQGGGTFEDIMAEFDHQLGFEAQAILRAMLAYRNSRGGI</sequence>
<dbReference type="RefSeq" id="WP_044421986.1">
    <property type="nucleotide sequence ID" value="NZ_JYHK01000032.1"/>
</dbReference>
<dbReference type="Pfam" id="PF13304">
    <property type="entry name" value="AAA_21"/>
    <property type="match status" value="1"/>
</dbReference>
<evidence type="ECO:0000313" key="2">
    <source>
        <dbReference type="EMBL" id="KPZ11733.1"/>
    </source>
</evidence>
<accession>A0A0Q0GE60</accession>
<reference evidence="2 3" key="1">
    <citation type="submission" date="2015-09" db="EMBL/GenBank/DDBJ databases">
        <title>Genome announcement of multiple Pseudomonas syringae strains.</title>
        <authorList>
            <person name="Thakur S."/>
            <person name="Wang P.W."/>
            <person name="Gong Y."/>
            <person name="Weir B.S."/>
            <person name="Guttman D.S."/>
        </authorList>
    </citation>
    <scope>NUCLEOTIDE SEQUENCE [LARGE SCALE GENOMIC DNA]</scope>
    <source>
        <strain evidence="2 3">ICMP3963</strain>
    </source>
</reference>
<dbReference type="SMART" id="SM00382">
    <property type="entry name" value="AAA"/>
    <property type="match status" value="1"/>
</dbReference>
<dbReference type="Gene3D" id="3.40.50.300">
    <property type="entry name" value="P-loop containing nucleotide triphosphate hydrolases"/>
    <property type="match status" value="1"/>
</dbReference>
<evidence type="ECO:0000259" key="1">
    <source>
        <dbReference type="SMART" id="SM00382"/>
    </source>
</evidence>
<dbReference type="PANTHER" id="PTHR43581:SF2">
    <property type="entry name" value="EXCINUCLEASE ATPASE SUBUNIT"/>
    <property type="match status" value="1"/>
</dbReference>
<dbReference type="EMBL" id="LJRR01000347">
    <property type="protein sequence ID" value="KPZ11733.1"/>
    <property type="molecule type" value="Genomic_DNA"/>
</dbReference>
<dbReference type="PANTHER" id="PTHR43581">
    <property type="entry name" value="ATP/GTP PHOSPHATASE"/>
    <property type="match status" value="1"/>
</dbReference>
<dbReference type="InterPro" id="IPR051396">
    <property type="entry name" value="Bact_Antivir_Def_Nuclease"/>
</dbReference>
<evidence type="ECO:0000313" key="3">
    <source>
        <dbReference type="Proteomes" id="UP000050317"/>
    </source>
</evidence>
<dbReference type="InterPro" id="IPR003959">
    <property type="entry name" value="ATPase_AAA_core"/>
</dbReference>
<dbReference type="AlphaFoldDB" id="A0A0Q0GE60"/>
<dbReference type="GO" id="GO:0016887">
    <property type="term" value="F:ATP hydrolysis activity"/>
    <property type="evidence" value="ECO:0007669"/>
    <property type="project" value="InterPro"/>
</dbReference>
<dbReference type="PATRIC" id="fig|251703.9.peg.4010"/>
<organism evidence="2 3">
    <name type="scientific">Pseudomonas syringae pv. viburni</name>
    <dbReference type="NCBI Taxonomy" id="251703"/>
    <lineage>
        <taxon>Bacteria</taxon>
        <taxon>Pseudomonadati</taxon>
        <taxon>Pseudomonadota</taxon>
        <taxon>Gammaproteobacteria</taxon>
        <taxon>Pseudomonadales</taxon>
        <taxon>Pseudomonadaceae</taxon>
        <taxon>Pseudomonas</taxon>
    </lineage>
</organism>
<gene>
    <name evidence="2" type="ORF">ALO40_02880</name>
</gene>